<organism evidence="1 2">
    <name type="scientific">Marivirga tractuosa (strain ATCC 23168 / DSM 4126 / NBRC 15989 / NCIMB 1408 / VKM B-1430 / H-43)</name>
    <name type="common">Microscilla tractuosa</name>
    <name type="synonym">Flexibacter tractuosus</name>
    <dbReference type="NCBI Taxonomy" id="643867"/>
    <lineage>
        <taxon>Bacteria</taxon>
        <taxon>Pseudomonadati</taxon>
        <taxon>Bacteroidota</taxon>
        <taxon>Cytophagia</taxon>
        <taxon>Cytophagales</taxon>
        <taxon>Marivirgaceae</taxon>
        <taxon>Marivirga</taxon>
    </lineage>
</organism>
<dbReference type="EMBL" id="CP002349">
    <property type="protein sequence ID" value="ADR23366.1"/>
    <property type="molecule type" value="Genomic_DNA"/>
</dbReference>
<evidence type="ECO:0000313" key="2">
    <source>
        <dbReference type="Proteomes" id="UP000008720"/>
    </source>
</evidence>
<dbReference type="HOGENOM" id="CLU_176267_0_0_10"/>
<keyword evidence="2" id="KW-1185">Reference proteome</keyword>
<dbReference type="eggNOG" id="ENOG5033DZP">
    <property type="taxonomic scope" value="Bacteria"/>
</dbReference>
<name>E4TLT7_MARTH</name>
<dbReference type="Proteomes" id="UP000008720">
    <property type="component" value="Chromosome"/>
</dbReference>
<gene>
    <name evidence="1" type="ordered locus">Ftrac_3392</name>
</gene>
<proteinExistence type="predicted"/>
<dbReference type="KEGG" id="mtt:Ftrac_3392"/>
<protein>
    <submittedName>
        <fullName evidence="1">Uncharacterized protein</fullName>
    </submittedName>
</protein>
<dbReference type="RefSeq" id="WP_013455508.1">
    <property type="nucleotide sequence ID" value="NC_014759.1"/>
</dbReference>
<dbReference type="AlphaFoldDB" id="E4TLT7"/>
<evidence type="ECO:0000313" key="1">
    <source>
        <dbReference type="EMBL" id="ADR23366.1"/>
    </source>
</evidence>
<dbReference type="STRING" id="643867.Ftrac_3392"/>
<accession>E4TLT7</accession>
<reference evidence="1 2" key="1">
    <citation type="journal article" date="2011" name="Stand. Genomic Sci.">
        <title>Complete genome sequence of Marivirga tractuosa type strain (H-43).</title>
        <authorList>
            <person name="Pagani I."/>
            <person name="Chertkov O."/>
            <person name="Lapidus A."/>
            <person name="Lucas S."/>
            <person name="Del Rio T.G."/>
            <person name="Tice H."/>
            <person name="Copeland A."/>
            <person name="Cheng J.F."/>
            <person name="Nolan M."/>
            <person name="Saunders E."/>
            <person name="Pitluck S."/>
            <person name="Held B."/>
            <person name="Goodwin L."/>
            <person name="Liolios K."/>
            <person name="Ovchinikova G."/>
            <person name="Ivanova N."/>
            <person name="Mavromatis K."/>
            <person name="Pati A."/>
            <person name="Chen A."/>
            <person name="Palaniappan K."/>
            <person name="Land M."/>
            <person name="Hauser L."/>
            <person name="Jeffries C.D."/>
            <person name="Detter J.C."/>
            <person name="Han C."/>
            <person name="Tapia R."/>
            <person name="Ngatchou-Djao O.D."/>
            <person name="Rohde M."/>
            <person name="Goker M."/>
            <person name="Spring S."/>
            <person name="Sikorski J."/>
            <person name="Woyke T."/>
            <person name="Bristow J."/>
            <person name="Eisen J.A."/>
            <person name="Markowitz V."/>
            <person name="Hugenholtz P."/>
            <person name="Klenk H.P."/>
            <person name="Kyrpides N.C."/>
        </authorList>
    </citation>
    <scope>NUCLEOTIDE SEQUENCE [LARGE SCALE GENOMIC DNA]</scope>
    <source>
        <strain evidence="2">ATCC 23168 / DSM 4126 / NBRC 15989 / NCIMB 1408 / VKM B-1430 / H-43</strain>
    </source>
</reference>
<dbReference type="OrthoDB" id="680899at2"/>
<sequence>MEKVLVNKQTEDLVRGEYSAVEAREIVSNLISQKINFHNLRDFSSYERYGKPDENSRTRIAELKASRKSILEIIDAAKEEGKTVKINSNITIELI</sequence>